<evidence type="ECO:0000256" key="7">
    <source>
        <dbReference type="ARBA" id="ARBA00023002"/>
    </source>
</evidence>
<keyword evidence="7 11" id="KW-0560">Oxidoreductase</keyword>
<dbReference type="FunFam" id="3.50.50.60:FF:000193">
    <property type="entry name" value="Protoporphyrinogen oxidase"/>
    <property type="match status" value="1"/>
</dbReference>
<name>A0A9P0G7D4_9CUCU</name>
<comment type="catalytic activity">
    <reaction evidence="10 11">
        <text>protoporphyrinogen IX + 3 O2 = protoporphyrin IX + 3 H2O2</text>
        <dbReference type="Rhea" id="RHEA:25576"/>
        <dbReference type="ChEBI" id="CHEBI:15379"/>
        <dbReference type="ChEBI" id="CHEBI:16240"/>
        <dbReference type="ChEBI" id="CHEBI:57306"/>
        <dbReference type="ChEBI" id="CHEBI:57307"/>
        <dbReference type="EC" id="1.3.3.4"/>
    </reaction>
</comment>
<keyword evidence="14" id="KW-1185">Reference proteome</keyword>
<gene>
    <name evidence="13" type="ORF">PSYICH_LOCUS526</name>
</gene>
<dbReference type="SUPFAM" id="SSF51905">
    <property type="entry name" value="FAD/NAD(P)-binding domain"/>
    <property type="match status" value="1"/>
</dbReference>
<evidence type="ECO:0000256" key="2">
    <source>
        <dbReference type="ARBA" id="ARBA00005073"/>
    </source>
</evidence>
<dbReference type="EMBL" id="OV651813">
    <property type="protein sequence ID" value="CAH1099620.1"/>
    <property type="molecule type" value="Genomic_DNA"/>
</dbReference>
<evidence type="ECO:0000256" key="6">
    <source>
        <dbReference type="ARBA" id="ARBA00022827"/>
    </source>
</evidence>
<comment type="cofactor">
    <cofactor evidence="11">
        <name>FAD</name>
        <dbReference type="ChEBI" id="CHEBI:57692"/>
    </cofactor>
    <text evidence="11">Binds 1 FAD per subunit.</text>
</comment>
<dbReference type="OrthoDB" id="419752at2759"/>
<accession>A0A9P0G7D4</accession>
<dbReference type="InterPro" id="IPR002937">
    <property type="entry name" value="Amino_oxidase"/>
</dbReference>
<evidence type="ECO:0000259" key="12">
    <source>
        <dbReference type="Pfam" id="PF01593"/>
    </source>
</evidence>
<dbReference type="NCBIfam" id="TIGR00562">
    <property type="entry name" value="proto_IX_ox"/>
    <property type="match status" value="1"/>
</dbReference>
<comment type="similarity">
    <text evidence="3 11">Belongs to the protoporphyrinogen/coproporphyrinogen oxidase family. Protoporphyrinogen oxidase subfamily.</text>
</comment>
<evidence type="ECO:0000256" key="4">
    <source>
        <dbReference type="ARBA" id="ARBA00012867"/>
    </source>
</evidence>
<evidence type="ECO:0000256" key="3">
    <source>
        <dbReference type="ARBA" id="ARBA00010551"/>
    </source>
</evidence>
<reference evidence="13" key="1">
    <citation type="submission" date="2022-01" db="EMBL/GenBank/DDBJ databases">
        <authorList>
            <person name="King R."/>
        </authorList>
    </citation>
    <scope>NUCLEOTIDE SEQUENCE</scope>
</reference>
<protein>
    <recommendedName>
        <fullName evidence="4 11">Protoporphyrinogen oxidase</fullName>
        <ecNumber evidence="4 11">1.3.3.4</ecNumber>
    </recommendedName>
</protein>
<evidence type="ECO:0000256" key="8">
    <source>
        <dbReference type="ARBA" id="ARBA00023133"/>
    </source>
</evidence>
<evidence type="ECO:0000256" key="1">
    <source>
        <dbReference type="ARBA" id="ARBA00002600"/>
    </source>
</evidence>
<evidence type="ECO:0000256" key="11">
    <source>
        <dbReference type="RuleBase" id="RU367069"/>
    </source>
</evidence>
<dbReference type="EC" id="1.3.3.4" evidence="4 11"/>
<dbReference type="Gene3D" id="3.50.50.60">
    <property type="entry name" value="FAD/NAD(P)-binding domain"/>
    <property type="match status" value="1"/>
</dbReference>
<evidence type="ECO:0000313" key="14">
    <source>
        <dbReference type="Proteomes" id="UP001153636"/>
    </source>
</evidence>
<dbReference type="PANTHER" id="PTHR42923">
    <property type="entry name" value="PROTOPORPHYRINOGEN OXIDASE"/>
    <property type="match status" value="1"/>
</dbReference>
<dbReference type="AlphaFoldDB" id="A0A9P0G7D4"/>
<evidence type="ECO:0000256" key="5">
    <source>
        <dbReference type="ARBA" id="ARBA00022630"/>
    </source>
</evidence>
<keyword evidence="6 11" id="KW-0274">FAD</keyword>
<dbReference type="InterPro" id="IPR036188">
    <property type="entry name" value="FAD/NAD-bd_sf"/>
</dbReference>
<comment type="subcellular location">
    <subcellularLocation>
        <location evidence="11">Mitochondrion inner membrane</location>
    </subcellularLocation>
</comment>
<dbReference type="GO" id="GO:0006782">
    <property type="term" value="P:protoporphyrinogen IX biosynthetic process"/>
    <property type="evidence" value="ECO:0007669"/>
    <property type="project" value="UniProtKB-UniRule"/>
</dbReference>
<keyword evidence="5 11" id="KW-0285">Flavoprotein</keyword>
<dbReference type="SUPFAM" id="SSF54373">
    <property type="entry name" value="FAD-linked reductases, C-terminal domain"/>
    <property type="match status" value="1"/>
</dbReference>
<dbReference type="Pfam" id="PF01593">
    <property type="entry name" value="Amino_oxidase"/>
    <property type="match status" value="1"/>
</dbReference>
<keyword evidence="8 11" id="KW-0350">Heme biosynthesis</keyword>
<dbReference type="Proteomes" id="UP001153636">
    <property type="component" value="Chromosome 1"/>
</dbReference>
<dbReference type="GO" id="GO:0004729">
    <property type="term" value="F:oxygen-dependent protoporphyrinogen oxidase activity"/>
    <property type="evidence" value="ECO:0007669"/>
    <property type="project" value="UniProtKB-UniRule"/>
</dbReference>
<dbReference type="InterPro" id="IPR004572">
    <property type="entry name" value="Protoporphyrinogen_oxidase"/>
</dbReference>
<evidence type="ECO:0000256" key="10">
    <source>
        <dbReference type="ARBA" id="ARBA00047554"/>
    </source>
</evidence>
<comment type="function">
    <text evidence="1 11">Catalyzes the 6-electron oxidation of protoporphyrinogen-IX to form protoporphyrin-IX.</text>
</comment>
<organism evidence="13 14">
    <name type="scientific">Psylliodes chrysocephalus</name>
    <dbReference type="NCBI Taxonomy" id="3402493"/>
    <lineage>
        <taxon>Eukaryota</taxon>
        <taxon>Metazoa</taxon>
        <taxon>Ecdysozoa</taxon>
        <taxon>Arthropoda</taxon>
        <taxon>Hexapoda</taxon>
        <taxon>Insecta</taxon>
        <taxon>Pterygota</taxon>
        <taxon>Neoptera</taxon>
        <taxon>Endopterygota</taxon>
        <taxon>Coleoptera</taxon>
        <taxon>Polyphaga</taxon>
        <taxon>Cucujiformia</taxon>
        <taxon>Chrysomeloidea</taxon>
        <taxon>Chrysomelidae</taxon>
        <taxon>Galerucinae</taxon>
        <taxon>Alticini</taxon>
        <taxon>Psylliodes</taxon>
    </lineage>
</organism>
<dbReference type="GO" id="GO:0005743">
    <property type="term" value="C:mitochondrial inner membrane"/>
    <property type="evidence" value="ECO:0007669"/>
    <property type="project" value="UniProtKB-SubCell"/>
</dbReference>
<evidence type="ECO:0000313" key="13">
    <source>
        <dbReference type="EMBL" id="CAH1099620.1"/>
    </source>
</evidence>
<dbReference type="InterPro" id="IPR050464">
    <property type="entry name" value="Zeta_carotene_desat/Oxidored"/>
</dbReference>
<dbReference type="PANTHER" id="PTHR42923:SF3">
    <property type="entry name" value="PROTOPORPHYRINOGEN OXIDASE"/>
    <property type="match status" value="1"/>
</dbReference>
<sequence length="465" mass="52150">MSTVILGGGLSGLSAAYYLLKTHPKHSVQLLEASTRLGGWIKSNTLNNNIIFEEGPRTIRPHGLAAYNTLSLIQEIGLESSVIPIHSTAPAAKNRMIYADGQLHLLPSSISSIFKVMSPFSKPLVWYLMHDFIAQKQTVKDESIYDFCNRRFGTEVADYLISPMICGICAGNSKEISVKFLMKTLFEYEQKYGNIYKGLIRNLFNNSPKTELSKLAKRAKVERWSVYSFKDGLESLPRAIEQYIKKKDISIELNAKCKSIELYPRNITVHLDNGKSIDASQMISSISSEELSQLLKNQHPDLSTLLEKIKSVTVAVVNLQYNKKLLPKEGFGFLVPPKERLPILGVIFDSSCFPNGENTVLTVMMGGAWFQELFGKQCDKEYILNLAQEHLKLMLGINEQPENVKVNILEKCIPQYTVGHNENVEKIQKYIKENKLPLALCGSSYYGVGVNDVILSSKNAVEQLC</sequence>
<proteinExistence type="inferred from homology"/>
<keyword evidence="9 11" id="KW-0627">Porphyrin biosynthesis</keyword>
<evidence type="ECO:0000256" key="9">
    <source>
        <dbReference type="ARBA" id="ARBA00023244"/>
    </source>
</evidence>
<feature type="domain" description="Amine oxidase" evidence="12">
    <location>
        <begin position="10"/>
        <end position="464"/>
    </location>
</feature>
<comment type="pathway">
    <text evidence="2 11">Porphyrin-containing compound metabolism; protoporphyrin-IX biosynthesis; protoporphyrin-IX from protoporphyrinogen-IX: step 1/1.</text>
</comment>